<dbReference type="EMBL" id="BMFK01000001">
    <property type="protein sequence ID" value="GGE57308.1"/>
    <property type="molecule type" value="Genomic_DNA"/>
</dbReference>
<gene>
    <name evidence="1" type="ORF">GCM10007140_04580</name>
</gene>
<evidence type="ECO:0008006" key="3">
    <source>
        <dbReference type="Google" id="ProtNLM"/>
    </source>
</evidence>
<reference evidence="1" key="2">
    <citation type="submission" date="2020-09" db="EMBL/GenBank/DDBJ databases">
        <authorList>
            <person name="Sun Q."/>
            <person name="Zhou Y."/>
        </authorList>
    </citation>
    <scope>NUCLEOTIDE SEQUENCE</scope>
    <source>
        <strain evidence="1">CGMCC 1.12698</strain>
    </source>
</reference>
<evidence type="ECO:0000313" key="1">
    <source>
        <dbReference type="EMBL" id="GGE57308.1"/>
    </source>
</evidence>
<accession>A0A917AJ90</accession>
<dbReference type="RefSeq" id="WP_188386830.1">
    <property type="nucleotide sequence ID" value="NZ_BMFK01000001.1"/>
</dbReference>
<reference evidence="1" key="1">
    <citation type="journal article" date="2014" name="Int. J. Syst. Evol. Microbiol.">
        <title>Complete genome sequence of Corynebacterium casei LMG S-19264T (=DSM 44701T), isolated from a smear-ripened cheese.</title>
        <authorList>
            <consortium name="US DOE Joint Genome Institute (JGI-PGF)"/>
            <person name="Walter F."/>
            <person name="Albersmeier A."/>
            <person name="Kalinowski J."/>
            <person name="Ruckert C."/>
        </authorList>
    </citation>
    <scope>NUCLEOTIDE SEQUENCE</scope>
    <source>
        <strain evidence="1">CGMCC 1.12698</strain>
    </source>
</reference>
<keyword evidence="2" id="KW-1185">Reference proteome</keyword>
<dbReference type="AlphaFoldDB" id="A0A917AJ90"/>
<organism evidence="1 2">
    <name type="scientific">Priestia taiwanensis</name>
    <dbReference type="NCBI Taxonomy" id="1347902"/>
    <lineage>
        <taxon>Bacteria</taxon>
        <taxon>Bacillati</taxon>
        <taxon>Bacillota</taxon>
        <taxon>Bacilli</taxon>
        <taxon>Bacillales</taxon>
        <taxon>Bacillaceae</taxon>
        <taxon>Priestia</taxon>
    </lineage>
</organism>
<sequence length="207" mass="22724">MRSMKKIGFFLVIVGLFIGVFAGCSNNTSPSSVPKDTVDGFLTAIQKGDYEKARTFVEGTESGFKLDDMTKTVDGVDGKEIMDAVTKQYKFENITEVSNKDNKAEVKVKITSVDFAHALGKTVGDVMAMTMADAMSGSKQPSEKEMEEKVLKELIKNLSETGAKTVTREVTLTLNKDKDGNFKIVSNDQLGEVILANWKELDKVFAK</sequence>
<proteinExistence type="predicted"/>
<dbReference type="PROSITE" id="PS51257">
    <property type="entry name" value="PROKAR_LIPOPROTEIN"/>
    <property type="match status" value="1"/>
</dbReference>
<evidence type="ECO:0000313" key="2">
    <source>
        <dbReference type="Proteomes" id="UP000605259"/>
    </source>
</evidence>
<name>A0A917AJ90_9BACI</name>
<protein>
    <recommendedName>
        <fullName evidence="3">DUF4878 domain-containing protein</fullName>
    </recommendedName>
</protein>
<dbReference type="Proteomes" id="UP000605259">
    <property type="component" value="Unassembled WGS sequence"/>
</dbReference>
<comment type="caution">
    <text evidence="1">The sequence shown here is derived from an EMBL/GenBank/DDBJ whole genome shotgun (WGS) entry which is preliminary data.</text>
</comment>